<gene>
    <name evidence="2" type="ordered locus">Marpi_0249</name>
</gene>
<sequence>MDQVLKEKLWDFLVLFITLIGTIYIFTSFVLEYINNNIIFKEHFYGFLKIFVNTVDLKKIVIFSAILLFVIISLEMIANILILKILRVKIDKVKFFLAFLIINGLTSLINILMLYLVSPSIKTVIILYILITLINNFLVFQEDLGKQKLKYIKFQIFIFLIMSLFVTII</sequence>
<dbReference type="AlphaFoldDB" id="H2J3X3"/>
<dbReference type="KEGG" id="mpz:Marpi_0249"/>
<keyword evidence="3" id="KW-1185">Reference proteome</keyword>
<evidence type="ECO:0000313" key="2">
    <source>
        <dbReference type="EMBL" id="AEX84701.1"/>
    </source>
</evidence>
<keyword evidence="1" id="KW-0472">Membrane</keyword>
<accession>H2J3X3</accession>
<keyword evidence="1" id="KW-0812">Transmembrane</keyword>
<feature type="transmembrane region" description="Helical" evidence="1">
    <location>
        <begin position="60"/>
        <end position="83"/>
    </location>
</feature>
<dbReference type="EMBL" id="CP003257">
    <property type="protein sequence ID" value="AEX84701.1"/>
    <property type="molecule type" value="Genomic_DNA"/>
</dbReference>
<feature type="transmembrane region" description="Helical" evidence="1">
    <location>
        <begin position="121"/>
        <end position="139"/>
    </location>
</feature>
<dbReference type="Proteomes" id="UP000007161">
    <property type="component" value="Chromosome"/>
</dbReference>
<name>H2J3X3_MARPK</name>
<protein>
    <submittedName>
        <fullName evidence="2">Uncharacterized protein</fullName>
    </submittedName>
</protein>
<dbReference type="HOGENOM" id="CLU_1576629_0_0_0"/>
<keyword evidence="1" id="KW-1133">Transmembrane helix</keyword>
<reference evidence="3" key="2">
    <citation type="submission" date="2012-01" db="EMBL/GenBank/DDBJ databases">
        <title>Complete sequence of chromosome of Marinitoga piezophila KA3.</title>
        <authorList>
            <person name="Lucas S."/>
            <person name="Han J."/>
            <person name="Lapidus A."/>
            <person name="Cheng J.-F."/>
            <person name="Goodwin L."/>
            <person name="Pitluck S."/>
            <person name="Peters L."/>
            <person name="Mikhailova N."/>
            <person name="Teshima H."/>
            <person name="Detter J.C."/>
            <person name="Han C."/>
            <person name="Tapia R."/>
            <person name="Land M."/>
            <person name="Hauser L."/>
            <person name="Kyrpides N."/>
            <person name="Ivanova N."/>
            <person name="Pagani I."/>
            <person name="Jebbar M."/>
            <person name="Vannier P."/>
            <person name="Oger P."/>
            <person name="Cario A."/>
            <person name="Bartlett D."/>
            <person name="Noll K.M."/>
            <person name="Woyke T."/>
        </authorList>
    </citation>
    <scope>NUCLEOTIDE SEQUENCE [LARGE SCALE GENOMIC DNA]</scope>
    <source>
        <strain evidence="3">DSM 14283 / JCM 11233 / KA3</strain>
    </source>
</reference>
<evidence type="ECO:0000313" key="3">
    <source>
        <dbReference type="Proteomes" id="UP000007161"/>
    </source>
</evidence>
<reference evidence="2 3" key="1">
    <citation type="journal article" date="2012" name="J. Bacteriol.">
        <title>Complete Genome Sequence of the Thermophilic, Piezophilic, Heterotrophic Bacterium Marinitoga piezophila KA3.</title>
        <authorList>
            <person name="Lucas S."/>
            <person name="Han J."/>
            <person name="Lapidus A."/>
            <person name="Cheng J.F."/>
            <person name="Goodwin L.A."/>
            <person name="Pitluck S."/>
            <person name="Peters L."/>
            <person name="Mikhailova N."/>
            <person name="Teshima H."/>
            <person name="Detter J.C."/>
            <person name="Han C."/>
            <person name="Tapia R."/>
            <person name="Land M."/>
            <person name="Hauser L."/>
            <person name="Kyrpides N.C."/>
            <person name="Ivanova N."/>
            <person name="Pagani I."/>
            <person name="Vannier P."/>
            <person name="Oger P."/>
            <person name="Bartlett D.H."/>
            <person name="Noll K.M."/>
            <person name="Woyke T."/>
            <person name="Jebbar M."/>
        </authorList>
    </citation>
    <scope>NUCLEOTIDE SEQUENCE [LARGE SCALE GENOMIC DNA]</scope>
    <source>
        <strain evidence="3">DSM 14283 / JCM 11233 / KA3</strain>
    </source>
</reference>
<dbReference type="RefSeq" id="WP_014295773.1">
    <property type="nucleotide sequence ID" value="NC_016751.1"/>
</dbReference>
<feature type="transmembrane region" description="Helical" evidence="1">
    <location>
        <begin position="12"/>
        <end position="34"/>
    </location>
</feature>
<proteinExistence type="predicted"/>
<evidence type="ECO:0000256" key="1">
    <source>
        <dbReference type="SAM" id="Phobius"/>
    </source>
</evidence>
<feature type="transmembrane region" description="Helical" evidence="1">
    <location>
        <begin position="95"/>
        <end position="115"/>
    </location>
</feature>
<organism evidence="2 3">
    <name type="scientific">Marinitoga piezophila (strain DSM 14283 / JCM 11233 / KA3)</name>
    <dbReference type="NCBI Taxonomy" id="443254"/>
    <lineage>
        <taxon>Bacteria</taxon>
        <taxon>Thermotogati</taxon>
        <taxon>Thermotogota</taxon>
        <taxon>Thermotogae</taxon>
        <taxon>Petrotogales</taxon>
        <taxon>Petrotogaceae</taxon>
        <taxon>Marinitoga</taxon>
    </lineage>
</organism>
<feature type="transmembrane region" description="Helical" evidence="1">
    <location>
        <begin position="151"/>
        <end position="168"/>
    </location>
</feature>